<proteinExistence type="predicted"/>
<dbReference type="Proteomes" id="UP000509371">
    <property type="component" value="Chromosome"/>
</dbReference>
<sequence>MFFSFNSLFIQPYLKRSWKQGLCSFLFLIKAYYINTNAKQLINTLSIAIY</sequence>
<accession>A0A859CVN3</accession>
<reference evidence="1 2" key="1">
    <citation type="submission" date="2020-06" db="EMBL/GenBank/DDBJ databases">
        <authorList>
            <person name="Voronona O.L."/>
            <person name="Aksenova E.I."/>
            <person name="Kunda M.S."/>
            <person name="Semenov A.N."/>
            <person name="Ryzhova N."/>
        </authorList>
    </citation>
    <scope>NUCLEOTIDE SEQUENCE [LARGE SCALE GENOMIC DNA]</scope>
    <source>
        <strain evidence="1 2">MPKMM3633</strain>
    </source>
</reference>
<dbReference type="AlphaFoldDB" id="A0A859CVN3"/>
<name>A0A859CVN3_9GAMM</name>
<gene>
    <name evidence="1" type="ORF">MP3633_1859</name>
</gene>
<evidence type="ECO:0000313" key="2">
    <source>
        <dbReference type="Proteomes" id="UP000509371"/>
    </source>
</evidence>
<dbReference type="EMBL" id="CP054301">
    <property type="protein sequence ID" value="QKK80586.1"/>
    <property type="molecule type" value="Genomic_DNA"/>
</dbReference>
<protein>
    <submittedName>
        <fullName evidence="1">Uncharacterized protein</fullName>
    </submittedName>
</protein>
<evidence type="ECO:0000313" key="1">
    <source>
        <dbReference type="EMBL" id="QKK80586.1"/>
    </source>
</evidence>
<dbReference type="KEGG" id="mpri:MP3633_1859"/>
<organism evidence="1 2">
    <name type="scientific">Marinomonas primoryensis</name>
    <dbReference type="NCBI Taxonomy" id="178399"/>
    <lineage>
        <taxon>Bacteria</taxon>
        <taxon>Pseudomonadati</taxon>
        <taxon>Pseudomonadota</taxon>
        <taxon>Gammaproteobacteria</taxon>
        <taxon>Oceanospirillales</taxon>
        <taxon>Oceanospirillaceae</taxon>
        <taxon>Marinomonas</taxon>
    </lineage>
</organism>